<name>A0ABT6ZI87_9ACTN</name>
<feature type="transmembrane region" description="Helical" evidence="1">
    <location>
        <begin position="73"/>
        <end position="98"/>
    </location>
</feature>
<evidence type="ECO:0000313" key="2">
    <source>
        <dbReference type="EMBL" id="MDJ1128767.1"/>
    </source>
</evidence>
<dbReference type="RefSeq" id="WP_283712407.1">
    <property type="nucleotide sequence ID" value="NZ_JASJEW010000001.1"/>
</dbReference>
<feature type="transmembrane region" description="Helical" evidence="1">
    <location>
        <begin position="110"/>
        <end position="130"/>
    </location>
</feature>
<keyword evidence="1" id="KW-1133">Transmembrane helix</keyword>
<keyword evidence="3" id="KW-1185">Reference proteome</keyword>
<comment type="caution">
    <text evidence="2">The sequence shown here is derived from an EMBL/GenBank/DDBJ whole genome shotgun (WGS) entry which is preliminary data.</text>
</comment>
<keyword evidence="1" id="KW-0472">Membrane</keyword>
<organism evidence="2 3">
    <name type="scientific">Kribbibacterium absianum</name>
    <dbReference type="NCBI Taxonomy" id="3044210"/>
    <lineage>
        <taxon>Bacteria</taxon>
        <taxon>Bacillati</taxon>
        <taxon>Actinomycetota</taxon>
        <taxon>Coriobacteriia</taxon>
        <taxon>Coriobacteriales</taxon>
        <taxon>Kribbibacteriaceae</taxon>
        <taxon>Kribbibacterium</taxon>
    </lineage>
</organism>
<dbReference type="Proteomes" id="UP001431693">
    <property type="component" value="Unassembled WGS sequence"/>
</dbReference>
<evidence type="ECO:0000313" key="3">
    <source>
        <dbReference type="Proteomes" id="UP001431693"/>
    </source>
</evidence>
<gene>
    <name evidence="2" type="ORF">QJ043_01515</name>
</gene>
<evidence type="ECO:0000256" key="1">
    <source>
        <dbReference type="SAM" id="Phobius"/>
    </source>
</evidence>
<accession>A0ABT6ZI87</accession>
<dbReference type="EMBL" id="JASJEX010000001">
    <property type="protein sequence ID" value="MDJ1128767.1"/>
    <property type="molecule type" value="Genomic_DNA"/>
</dbReference>
<proteinExistence type="predicted"/>
<protein>
    <submittedName>
        <fullName evidence="2">Uncharacterized protein</fullName>
    </submittedName>
</protein>
<keyword evidence="1" id="KW-0812">Transmembrane</keyword>
<feature type="transmembrane region" description="Helical" evidence="1">
    <location>
        <begin position="39"/>
        <end position="61"/>
    </location>
</feature>
<reference evidence="2" key="1">
    <citation type="submission" date="2023-05" db="EMBL/GenBank/DDBJ databases">
        <title>[olsenella] sp. nov., isolated from a pig farm feces dump.</title>
        <authorList>
            <person name="Chang Y.-H."/>
        </authorList>
    </citation>
    <scope>NUCLEOTIDE SEQUENCE</scope>
    <source>
        <strain evidence="2">YH-ols2217</strain>
    </source>
</reference>
<sequence length="140" mass="14596">MSNDQKVMKVASLVLLAWSLAVLVFDVIAIVTVASGGWGVGGFLLVILYTFEGLFGFWVGMKGVKGANTPSKAGTFNVGALILALVEVFCLIFTLVTGTDVAGRALADDVPMVVLECIALAACLAGWFAGRRVLTAALDK</sequence>